<comment type="caution">
    <text evidence="1">The sequence shown here is derived from an EMBL/GenBank/DDBJ whole genome shotgun (WGS) entry which is preliminary data.</text>
</comment>
<gene>
    <name evidence="1" type="ORF">S12H4_38583</name>
</gene>
<dbReference type="EMBL" id="BARW01023240">
    <property type="protein sequence ID" value="GAI93400.1"/>
    <property type="molecule type" value="Genomic_DNA"/>
</dbReference>
<evidence type="ECO:0000313" key="1">
    <source>
        <dbReference type="EMBL" id="GAI93400.1"/>
    </source>
</evidence>
<proteinExistence type="predicted"/>
<accession>X1U0M0</accession>
<sequence length="64" mass="7095">EHVQSLTFQYEDADGNPPATAADVRRIEVTITIRTAKPDPDYTLNGGYRTYTLTSVITPRNLGL</sequence>
<reference evidence="1" key="1">
    <citation type="journal article" date="2014" name="Front. Microbiol.">
        <title>High frequency of phylogenetically diverse reductive dehalogenase-homologous genes in deep subseafloor sedimentary metagenomes.</title>
        <authorList>
            <person name="Kawai M."/>
            <person name="Futagami T."/>
            <person name="Toyoda A."/>
            <person name="Takaki Y."/>
            <person name="Nishi S."/>
            <person name="Hori S."/>
            <person name="Arai W."/>
            <person name="Tsubouchi T."/>
            <person name="Morono Y."/>
            <person name="Uchiyama I."/>
            <person name="Ito T."/>
            <person name="Fujiyama A."/>
            <person name="Inagaki F."/>
            <person name="Takami H."/>
        </authorList>
    </citation>
    <scope>NUCLEOTIDE SEQUENCE</scope>
    <source>
        <strain evidence="1">Expedition CK06-06</strain>
    </source>
</reference>
<protein>
    <submittedName>
        <fullName evidence="1">Uncharacterized protein</fullName>
    </submittedName>
</protein>
<dbReference type="AlphaFoldDB" id="X1U0M0"/>
<name>X1U0M0_9ZZZZ</name>
<feature type="non-terminal residue" evidence="1">
    <location>
        <position position="1"/>
    </location>
</feature>
<organism evidence="1">
    <name type="scientific">marine sediment metagenome</name>
    <dbReference type="NCBI Taxonomy" id="412755"/>
    <lineage>
        <taxon>unclassified sequences</taxon>
        <taxon>metagenomes</taxon>
        <taxon>ecological metagenomes</taxon>
    </lineage>
</organism>